<reference evidence="1 2" key="1">
    <citation type="submission" date="2019-03" db="EMBL/GenBank/DDBJ databases">
        <title>Genomic Encyclopedia of Type Strains, Phase IV (KMG-IV): sequencing the most valuable type-strain genomes for metagenomic binning, comparative biology and taxonomic classification.</title>
        <authorList>
            <person name="Goeker M."/>
        </authorList>
    </citation>
    <scope>NUCLEOTIDE SEQUENCE [LARGE SCALE GENOMIC DNA]</scope>
    <source>
        <strain evidence="1 2">DSM 13587</strain>
    </source>
</reference>
<name>A0A4R3MZX3_9GAMM</name>
<gene>
    <name evidence="1" type="ORF">EDC35_10392</name>
</gene>
<organism evidence="1 2">
    <name type="scientific">Thiobaca trueperi</name>
    <dbReference type="NCBI Taxonomy" id="127458"/>
    <lineage>
        <taxon>Bacteria</taxon>
        <taxon>Pseudomonadati</taxon>
        <taxon>Pseudomonadota</taxon>
        <taxon>Gammaproteobacteria</taxon>
        <taxon>Chromatiales</taxon>
        <taxon>Chromatiaceae</taxon>
        <taxon>Thiobaca</taxon>
    </lineage>
</organism>
<evidence type="ECO:0000313" key="2">
    <source>
        <dbReference type="Proteomes" id="UP000295717"/>
    </source>
</evidence>
<sequence>MPVLLRKFLGLLLILALIGIASEQALLVSCSPSTMSGNGSHPAIAPPR</sequence>
<accession>A0A4R3MZX3</accession>
<keyword evidence="2" id="KW-1185">Reference proteome</keyword>
<dbReference type="Proteomes" id="UP000295717">
    <property type="component" value="Unassembled WGS sequence"/>
</dbReference>
<comment type="caution">
    <text evidence="1">The sequence shown here is derived from an EMBL/GenBank/DDBJ whole genome shotgun (WGS) entry which is preliminary data.</text>
</comment>
<evidence type="ECO:0000313" key="1">
    <source>
        <dbReference type="EMBL" id="TCT21994.1"/>
    </source>
</evidence>
<dbReference type="AlphaFoldDB" id="A0A4R3MZX3"/>
<dbReference type="EMBL" id="SMAO01000003">
    <property type="protein sequence ID" value="TCT21994.1"/>
    <property type="molecule type" value="Genomic_DNA"/>
</dbReference>
<protein>
    <submittedName>
        <fullName evidence="1">Uncharacterized protein</fullName>
    </submittedName>
</protein>
<proteinExistence type="predicted"/>
<dbReference type="RefSeq" id="WP_165903364.1">
    <property type="nucleotide sequence ID" value="NZ_SMAO01000003.1"/>
</dbReference>